<reference evidence="6" key="1">
    <citation type="submission" date="2016-06" db="UniProtKB">
        <authorList>
            <consortium name="WormBaseParasite"/>
        </authorList>
    </citation>
    <scope>IDENTIFICATION</scope>
</reference>
<dbReference type="GO" id="GO:0016020">
    <property type="term" value="C:membrane"/>
    <property type="evidence" value="ECO:0007669"/>
    <property type="project" value="UniProtKB-SubCell"/>
</dbReference>
<organism evidence="6">
    <name type="scientific">Soboliphyme baturini</name>
    <dbReference type="NCBI Taxonomy" id="241478"/>
    <lineage>
        <taxon>Eukaryota</taxon>
        <taxon>Metazoa</taxon>
        <taxon>Ecdysozoa</taxon>
        <taxon>Nematoda</taxon>
        <taxon>Enoplea</taxon>
        <taxon>Dorylaimia</taxon>
        <taxon>Dioctophymatida</taxon>
        <taxon>Dioctophymatoidea</taxon>
        <taxon>Soboliphymatidae</taxon>
        <taxon>Soboliphyme</taxon>
    </lineage>
</organism>
<dbReference type="GO" id="GO:1990573">
    <property type="term" value="P:potassium ion import across plasma membrane"/>
    <property type="evidence" value="ECO:0007669"/>
    <property type="project" value="TreeGrafter"/>
</dbReference>
<dbReference type="PANTHER" id="PTHR11827">
    <property type="entry name" value="SOLUTE CARRIER FAMILY 12, CATION COTRANSPORTERS"/>
    <property type="match status" value="1"/>
</dbReference>
<feature type="domain" description="SLC12A transporter C-terminal" evidence="5">
    <location>
        <begin position="17"/>
        <end position="196"/>
    </location>
</feature>
<keyword evidence="2" id="KW-0812">Transmembrane</keyword>
<proteinExistence type="predicted"/>
<dbReference type="GO" id="GO:0055075">
    <property type="term" value="P:potassium ion homeostasis"/>
    <property type="evidence" value="ECO:0007669"/>
    <property type="project" value="TreeGrafter"/>
</dbReference>
<keyword evidence="3" id="KW-1133">Transmembrane helix</keyword>
<evidence type="ECO:0000259" key="5">
    <source>
        <dbReference type="Pfam" id="PF03522"/>
    </source>
</evidence>
<dbReference type="GO" id="GO:0055078">
    <property type="term" value="P:sodium ion homeostasis"/>
    <property type="evidence" value="ECO:0007669"/>
    <property type="project" value="TreeGrafter"/>
</dbReference>
<dbReference type="Pfam" id="PF03522">
    <property type="entry name" value="SLC12"/>
    <property type="match status" value="1"/>
</dbReference>
<dbReference type="GO" id="GO:0008511">
    <property type="term" value="F:sodium:potassium:chloride symporter activity"/>
    <property type="evidence" value="ECO:0007669"/>
    <property type="project" value="TreeGrafter"/>
</dbReference>
<accession>A0A183J1B7</accession>
<dbReference type="InterPro" id="IPR018491">
    <property type="entry name" value="SLC12_C"/>
</dbReference>
<dbReference type="PANTHER" id="PTHR11827:SF103">
    <property type="entry name" value="SODIUM CHLORIDE COTRANSPORTER 69, ISOFORM E"/>
    <property type="match status" value="1"/>
</dbReference>
<keyword evidence="4" id="KW-0472">Membrane</keyword>
<evidence type="ECO:0000313" key="6">
    <source>
        <dbReference type="WBParaSite" id="SBAD_0001001301-mRNA-1"/>
    </source>
</evidence>
<evidence type="ECO:0000256" key="4">
    <source>
        <dbReference type="ARBA" id="ARBA00023136"/>
    </source>
</evidence>
<comment type="subcellular location">
    <subcellularLocation>
        <location evidence="1">Membrane</location>
        <topology evidence="1">Multi-pass membrane protein</topology>
    </subcellularLocation>
</comment>
<dbReference type="WBParaSite" id="SBAD_0001001301-mRNA-1">
    <property type="protein sequence ID" value="SBAD_0001001301-mRNA-1"/>
    <property type="gene ID" value="SBAD_0001001301"/>
</dbReference>
<sequence>LYSSALAISYTHAFNIGLGLLIPHLLTLSSSFLEGAKLRVFTVAASHSQLQKEQRSMAALLSRFRIDYSNVYVIPDLAKRPNKTTVDAFKEFIVPFLKDIDEKEEILDEIYASHLYISDAEFIAMKGKTYRELRIRELLHQHSQDATLIVLTLPIPRKGVLSAGLYLGWLDFVTKDMNCPVLYLRGNQQSVLTFYS</sequence>
<dbReference type="GO" id="GO:0006884">
    <property type="term" value="P:cell volume homeostasis"/>
    <property type="evidence" value="ECO:0007669"/>
    <property type="project" value="TreeGrafter"/>
</dbReference>
<dbReference type="AlphaFoldDB" id="A0A183J1B7"/>
<protein>
    <submittedName>
        <fullName evidence="6">SLC12 domain-containing protein</fullName>
    </submittedName>
</protein>
<evidence type="ECO:0000256" key="1">
    <source>
        <dbReference type="ARBA" id="ARBA00004141"/>
    </source>
</evidence>
<dbReference type="InterPro" id="IPR004842">
    <property type="entry name" value="SLC12A_fam"/>
</dbReference>
<dbReference type="GO" id="GO:0055064">
    <property type="term" value="P:chloride ion homeostasis"/>
    <property type="evidence" value="ECO:0007669"/>
    <property type="project" value="TreeGrafter"/>
</dbReference>
<evidence type="ECO:0000256" key="2">
    <source>
        <dbReference type="ARBA" id="ARBA00022692"/>
    </source>
</evidence>
<evidence type="ECO:0000256" key="3">
    <source>
        <dbReference type="ARBA" id="ARBA00022989"/>
    </source>
</evidence>
<name>A0A183J1B7_9BILA</name>